<feature type="region of interest" description="Disordered" evidence="1">
    <location>
        <begin position="62"/>
        <end position="107"/>
    </location>
</feature>
<name>A0ABS0BDN2_9GAMM</name>
<sequence>MRFPIPSSRLLIRVLAPLALVFATLPAFAADPPATPTATTLPAWEQLTPAQREQLIAPIRERWNSEPDQRQRMLDRAQRWKQMTPEQRERAHRGMKRWEHMSPEQRDQTRALYAKMRALPPAEREALKARWRQMTPEQRSEWVKANPPPADARPMREPQH</sequence>
<accession>A0ABS0BDN2</accession>
<proteinExistence type="predicted"/>
<feature type="chain" id="PRO_5045282989" evidence="2">
    <location>
        <begin position="30"/>
        <end position="160"/>
    </location>
</feature>
<keyword evidence="4" id="KW-1185">Reference proteome</keyword>
<evidence type="ECO:0000256" key="2">
    <source>
        <dbReference type="SAM" id="SignalP"/>
    </source>
</evidence>
<protein>
    <submittedName>
        <fullName evidence="3">DUF3106 domain-containing protein</fullName>
    </submittedName>
</protein>
<dbReference type="Pfam" id="PF11304">
    <property type="entry name" value="DUF3106"/>
    <property type="match status" value="1"/>
</dbReference>
<reference evidence="3 4" key="1">
    <citation type="submission" date="2020-11" db="EMBL/GenBank/DDBJ databases">
        <title>Draft Genome Sequence and Secondary Metabolite Biosynthetic Potential of the Lysobacter niastensis Type strain DSM 18481.</title>
        <authorList>
            <person name="Turrini P."/>
            <person name="Artuso I."/>
            <person name="Tescari M."/>
            <person name="Lugli G.A."/>
            <person name="Frangipani E."/>
            <person name="Ventura M."/>
            <person name="Visca P."/>
        </authorList>
    </citation>
    <scope>NUCLEOTIDE SEQUENCE [LARGE SCALE GENOMIC DNA]</scope>
    <source>
        <strain evidence="3 4">DSM 18481</strain>
    </source>
</reference>
<feature type="compositionally biased region" description="Basic and acidic residues" evidence="1">
    <location>
        <begin position="62"/>
        <end position="78"/>
    </location>
</feature>
<feature type="compositionally biased region" description="Basic and acidic residues" evidence="1">
    <location>
        <begin position="96"/>
        <end position="107"/>
    </location>
</feature>
<evidence type="ECO:0000256" key="1">
    <source>
        <dbReference type="SAM" id="MobiDB-lite"/>
    </source>
</evidence>
<dbReference type="InterPro" id="IPR021455">
    <property type="entry name" value="DUF3106"/>
</dbReference>
<dbReference type="Proteomes" id="UP001429984">
    <property type="component" value="Unassembled WGS sequence"/>
</dbReference>
<gene>
    <name evidence="3" type="ORF">IU514_17425</name>
</gene>
<evidence type="ECO:0000313" key="3">
    <source>
        <dbReference type="EMBL" id="MBF6025812.1"/>
    </source>
</evidence>
<dbReference type="RefSeq" id="WP_194932415.1">
    <property type="nucleotide sequence ID" value="NZ_JADLZT010000011.1"/>
</dbReference>
<dbReference type="EMBL" id="JADLZT010000011">
    <property type="protein sequence ID" value="MBF6025812.1"/>
    <property type="molecule type" value="Genomic_DNA"/>
</dbReference>
<feature type="region of interest" description="Disordered" evidence="1">
    <location>
        <begin position="127"/>
        <end position="160"/>
    </location>
</feature>
<organism evidence="3 4">
    <name type="scientific">Lysobacter niastensis</name>
    <dbReference type="NCBI Taxonomy" id="380629"/>
    <lineage>
        <taxon>Bacteria</taxon>
        <taxon>Pseudomonadati</taxon>
        <taxon>Pseudomonadota</taxon>
        <taxon>Gammaproteobacteria</taxon>
        <taxon>Lysobacterales</taxon>
        <taxon>Lysobacteraceae</taxon>
        <taxon>Lysobacter</taxon>
    </lineage>
</organism>
<comment type="caution">
    <text evidence="3">The sequence shown here is derived from an EMBL/GenBank/DDBJ whole genome shotgun (WGS) entry which is preliminary data.</text>
</comment>
<evidence type="ECO:0000313" key="4">
    <source>
        <dbReference type="Proteomes" id="UP001429984"/>
    </source>
</evidence>
<keyword evidence="2" id="KW-0732">Signal</keyword>
<feature type="signal peptide" evidence="2">
    <location>
        <begin position="1"/>
        <end position="29"/>
    </location>
</feature>